<evidence type="ECO:0000313" key="1">
    <source>
        <dbReference type="EMBL" id="CAG8454774.1"/>
    </source>
</evidence>
<dbReference type="AlphaFoldDB" id="A0A9N8VH61"/>
<organism evidence="1 2">
    <name type="scientific">Paraglomus occultum</name>
    <dbReference type="NCBI Taxonomy" id="144539"/>
    <lineage>
        <taxon>Eukaryota</taxon>
        <taxon>Fungi</taxon>
        <taxon>Fungi incertae sedis</taxon>
        <taxon>Mucoromycota</taxon>
        <taxon>Glomeromycotina</taxon>
        <taxon>Glomeromycetes</taxon>
        <taxon>Paraglomerales</taxon>
        <taxon>Paraglomeraceae</taxon>
        <taxon>Paraglomus</taxon>
    </lineage>
</organism>
<sequence>MLGQCMGAMTAKNNNSFLLRASNKKTISIALNSRTGAEECKTAGAIRQALWELRDDVFGILADTNSAVSNLAPLSTYDQHFAYEIPITRLHRNKVTTSSCKELATAAE</sequence>
<comment type="caution">
    <text evidence="1">The sequence shown here is derived from an EMBL/GenBank/DDBJ whole genome shotgun (WGS) entry which is preliminary data.</text>
</comment>
<protein>
    <submittedName>
        <fullName evidence="1">10419_t:CDS:1</fullName>
    </submittedName>
</protein>
<evidence type="ECO:0000313" key="2">
    <source>
        <dbReference type="Proteomes" id="UP000789572"/>
    </source>
</evidence>
<proteinExistence type="predicted"/>
<dbReference type="Proteomes" id="UP000789572">
    <property type="component" value="Unassembled WGS sequence"/>
</dbReference>
<gene>
    <name evidence="1" type="ORF">POCULU_LOCUS232</name>
</gene>
<name>A0A9N8VH61_9GLOM</name>
<keyword evidence="2" id="KW-1185">Reference proteome</keyword>
<dbReference type="EMBL" id="CAJVPJ010000011">
    <property type="protein sequence ID" value="CAG8454774.1"/>
    <property type="molecule type" value="Genomic_DNA"/>
</dbReference>
<reference evidence="1" key="1">
    <citation type="submission" date="2021-06" db="EMBL/GenBank/DDBJ databases">
        <authorList>
            <person name="Kallberg Y."/>
            <person name="Tangrot J."/>
            <person name="Rosling A."/>
        </authorList>
    </citation>
    <scope>NUCLEOTIDE SEQUENCE</scope>
    <source>
        <strain evidence="1">IA702</strain>
    </source>
</reference>
<accession>A0A9N8VH61</accession>